<feature type="transmembrane region" description="Helical" evidence="1">
    <location>
        <begin position="92"/>
        <end position="109"/>
    </location>
</feature>
<sequence>MEHQTSKVRYVQLDQTRGLAIAAMIVAHFGPGFYERLDISGVLLDSLLFFGRLATPSFIIVYGITLGLVYLPRYMSSREQTSIKLFRRSATVLSYAILISIPAVIDLVADAEPSDDDFTWQFALCLYSVLLFYTLAMLITPLVLDWIKDEPMWKSIAIGSALILIGTKLAFSVWPYTGPGPLEYTRLLLVSGKYGLLTCYGCAACVIPIGYALHQQIRAPAEVERRILYLSFATIGLSLSASFLVGARQIGDYATQYGNPPQFWYIFLAGGLSVLYMITIAKVHIPFYSRFLENTGKHPLQIYAAHEFVLPVASWLKDVVDPTVAVVVPLATFLLYWVLKTGIVRTSSQAGP</sequence>
<evidence type="ECO:0000313" key="4">
    <source>
        <dbReference type="Proteomes" id="UP000324479"/>
    </source>
</evidence>
<feature type="transmembrane region" description="Helical" evidence="1">
    <location>
        <begin position="121"/>
        <end position="144"/>
    </location>
</feature>
<dbReference type="Pfam" id="PF07786">
    <property type="entry name" value="HGSNAT_cat"/>
    <property type="match status" value="1"/>
</dbReference>
<feature type="transmembrane region" description="Helical" evidence="1">
    <location>
        <begin position="46"/>
        <end position="71"/>
    </location>
</feature>
<dbReference type="InterPro" id="IPR012429">
    <property type="entry name" value="HGSNAT_cat"/>
</dbReference>
<accession>A0A5M6D5J4</accession>
<feature type="transmembrane region" description="Helical" evidence="1">
    <location>
        <begin position="16"/>
        <end position="34"/>
    </location>
</feature>
<dbReference type="Proteomes" id="UP000324479">
    <property type="component" value="Unassembled WGS sequence"/>
</dbReference>
<dbReference type="EMBL" id="VWOX01000007">
    <property type="protein sequence ID" value="KAA5542774.1"/>
    <property type="molecule type" value="Genomic_DNA"/>
</dbReference>
<dbReference type="RefSeq" id="WP_150077191.1">
    <property type="nucleotide sequence ID" value="NZ_VWOX01000007.1"/>
</dbReference>
<protein>
    <submittedName>
        <fullName evidence="3">DUF1624 domain-containing protein</fullName>
    </submittedName>
</protein>
<organism evidence="3 4">
    <name type="scientific">Roseiconus nitratireducens</name>
    <dbReference type="NCBI Taxonomy" id="2605748"/>
    <lineage>
        <taxon>Bacteria</taxon>
        <taxon>Pseudomonadati</taxon>
        <taxon>Planctomycetota</taxon>
        <taxon>Planctomycetia</taxon>
        <taxon>Pirellulales</taxon>
        <taxon>Pirellulaceae</taxon>
        <taxon>Roseiconus</taxon>
    </lineage>
</organism>
<reference evidence="3 4" key="1">
    <citation type="submission" date="2019-08" db="EMBL/GenBank/DDBJ databases">
        <authorList>
            <person name="Dhanesh K."/>
            <person name="Kumar G."/>
            <person name="Sasikala C."/>
            <person name="Venkata Ramana C."/>
        </authorList>
    </citation>
    <scope>NUCLEOTIDE SEQUENCE [LARGE SCALE GENOMIC DNA]</scope>
    <source>
        <strain evidence="3 4">JC645</strain>
    </source>
</reference>
<comment type="caution">
    <text evidence="3">The sequence shown here is derived from an EMBL/GenBank/DDBJ whole genome shotgun (WGS) entry which is preliminary data.</text>
</comment>
<evidence type="ECO:0000313" key="3">
    <source>
        <dbReference type="EMBL" id="KAA5542774.1"/>
    </source>
</evidence>
<evidence type="ECO:0000256" key="1">
    <source>
        <dbReference type="SAM" id="Phobius"/>
    </source>
</evidence>
<feature type="transmembrane region" description="Helical" evidence="1">
    <location>
        <begin position="263"/>
        <end position="288"/>
    </location>
</feature>
<gene>
    <name evidence="3" type="ORF">FYK55_14750</name>
</gene>
<evidence type="ECO:0000259" key="2">
    <source>
        <dbReference type="Pfam" id="PF07786"/>
    </source>
</evidence>
<feature type="transmembrane region" description="Helical" evidence="1">
    <location>
        <begin position="194"/>
        <end position="214"/>
    </location>
</feature>
<dbReference type="AlphaFoldDB" id="A0A5M6D5J4"/>
<proteinExistence type="predicted"/>
<feature type="transmembrane region" description="Helical" evidence="1">
    <location>
        <begin position="226"/>
        <end position="251"/>
    </location>
</feature>
<keyword evidence="1" id="KW-1133">Transmembrane helix</keyword>
<feature type="transmembrane region" description="Helical" evidence="1">
    <location>
        <begin position="156"/>
        <end position="174"/>
    </location>
</feature>
<keyword evidence="1" id="KW-0812">Transmembrane</keyword>
<keyword evidence="4" id="KW-1185">Reference proteome</keyword>
<feature type="domain" description="Heparan-alpha-glucosaminide N-acetyltransferase catalytic" evidence="2">
    <location>
        <begin position="9"/>
        <end position="167"/>
    </location>
</feature>
<keyword evidence="1" id="KW-0472">Membrane</keyword>
<name>A0A5M6D5J4_9BACT</name>